<evidence type="ECO:0000256" key="7">
    <source>
        <dbReference type="SAM" id="Phobius"/>
    </source>
</evidence>
<evidence type="ECO:0000256" key="3">
    <source>
        <dbReference type="ARBA" id="ARBA00022448"/>
    </source>
</evidence>
<evidence type="ECO:0000313" key="8">
    <source>
        <dbReference type="EMBL" id="KAK6945296.1"/>
    </source>
</evidence>
<keyword evidence="5 7" id="KW-1133">Transmembrane helix</keyword>
<dbReference type="SUPFAM" id="SSF103473">
    <property type="entry name" value="MFS general substrate transporter"/>
    <property type="match status" value="1"/>
</dbReference>
<dbReference type="Proteomes" id="UP001370490">
    <property type="component" value="Unassembled WGS sequence"/>
</dbReference>
<dbReference type="AlphaFoldDB" id="A0AAN8WC96"/>
<evidence type="ECO:0000256" key="5">
    <source>
        <dbReference type="ARBA" id="ARBA00022989"/>
    </source>
</evidence>
<reference evidence="8 9" key="1">
    <citation type="submission" date="2023-12" db="EMBL/GenBank/DDBJ databases">
        <title>A high-quality genome assembly for Dillenia turbinata (Dilleniales).</title>
        <authorList>
            <person name="Chanderbali A."/>
        </authorList>
    </citation>
    <scope>NUCLEOTIDE SEQUENCE [LARGE SCALE GENOMIC DNA]</scope>
    <source>
        <strain evidence="8">LSX21</strain>
        <tissue evidence="8">Leaf</tissue>
    </source>
</reference>
<protein>
    <submittedName>
        <fullName evidence="8">Major facilitator, sugar transporter-like</fullName>
    </submittedName>
</protein>
<dbReference type="InterPro" id="IPR045262">
    <property type="entry name" value="STP/PLT_plant"/>
</dbReference>
<evidence type="ECO:0000256" key="6">
    <source>
        <dbReference type="ARBA" id="ARBA00023136"/>
    </source>
</evidence>
<dbReference type="PANTHER" id="PTHR23500">
    <property type="entry name" value="SOLUTE CARRIER FAMILY 2, FACILITATED GLUCOSE TRANSPORTER"/>
    <property type="match status" value="1"/>
</dbReference>
<name>A0AAN8WC96_9MAGN</name>
<organism evidence="8 9">
    <name type="scientific">Dillenia turbinata</name>
    <dbReference type="NCBI Taxonomy" id="194707"/>
    <lineage>
        <taxon>Eukaryota</taxon>
        <taxon>Viridiplantae</taxon>
        <taxon>Streptophyta</taxon>
        <taxon>Embryophyta</taxon>
        <taxon>Tracheophyta</taxon>
        <taxon>Spermatophyta</taxon>
        <taxon>Magnoliopsida</taxon>
        <taxon>eudicotyledons</taxon>
        <taxon>Gunneridae</taxon>
        <taxon>Pentapetalae</taxon>
        <taxon>Dilleniales</taxon>
        <taxon>Dilleniaceae</taxon>
        <taxon>Dillenia</taxon>
    </lineage>
</organism>
<dbReference type="InterPro" id="IPR005828">
    <property type="entry name" value="MFS_sugar_transport-like"/>
</dbReference>
<comment type="subcellular location">
    <subcellularLocation>
        <location evidence="1">Membrane</location>
    </subcellularLocation>
</comment>
<evidence type="ECO:0000256" key="2">
    <source>
        <dbReference type="ARBA" id="ARBA00010992"/>
    </source>
</evidence>
<dbReference type="Pfam" id="PF00083">
    <property type="entry name" value="Sugar_tr"/>
    <property type="match status" value="1"/>
</dbReference>
<keyword evidence="3" id="KW-0813">Transport</keyword>
<dbReference type="GO" id="GO:0015144">
    <property type="term" value="F:carbohydrate transmembrane transporter activity"/>
    <property type="evidence" value="ECO:0007669"/>
    <property type="project" value="InterPro"/>
</dbReference>
<dbReference type="PANTHER" id="PTHR23500:SF567">
    <property type="entry name" value="SUGAR TRANSPORT PROTEIN 12-LIKE"/>
    <property type="match status" value="1"/>
</dbReference>
<evidence type="ECO:0000313" key="9">
    <source>
        <dbReference type="Proteomes" id="UP001370490"/>
    </source>
</evidence>
<proteinExistence type="inferred from homology"/>
<gene>
    <name evidence="8" type="ORF">RJ641_026398</name>
</gene>
<evidence type="ECO:0000256" key="4">
    <source>
        <dbReference type="ARBA" id="ARBA00022692"/>
    </source>
</evidence>
<feature type="non-terminal residue" evidence="8">
    <location>
        <position position="250"/>
    </location>
</feature>
<feature type="transmembrane region" description="Helical" evidence="7">
    <location>
        <begin position="42"/>
        <end position="62"/>
    </location>
</feature>
<dbReference type="Gene3D" id="1.20.1250.20">
    <property type="entry name" value="MFS general substrate transporter like domains"/>
    <property type="match status" value="1"/>
</dbReference>
<keyword evidence="6 7" id="KW-0472">Membrane</keyword>
<comment type="similarity">
    <text evidence="2">Belongs to the major facilitator superfamily. Sugar transporter (TC 2.A.1.1) family.</text>
</comment>
<dbReference type="EMBL" id="JBAMMX010000003">
    <property type="protein sequence ID" value="KAK6945296.1"/>
    <property type="molecule type" value="Genomic_DNA"/>
</dbReference>
<keyword evidence="4 7" id="KW-0812">Transmembrane</keyword>
<dbReference type="InterPro" id="IPR036259">
    <property type="entry name" value="MFS_trans_sf"/>
</dbReference>
<accession>A0AAN8WC96</accession>
<feature type="transmembrane region" description="Helical" evidence="7">
    <location>
        <begin position="211"/>
        <end position="230"/>
    </location>
</feature>
<keyword evidence="9" id="KW-1185">Reference proteome</keyword>
<keyword evidence="8" id="KW-0762">Sugar transport</keyword>
<evidence type="ECO:0000256" key="1">
    <source>
        <dbReference type="ARBA" id="ARBA00004370"/>
    </source>
</evidence>
<feature type="transmembrane region" description="Helical" evidence="7">
    <location>
        <begin position="114"/>
        <end position="137"/>
    </location>
</feature>
<dbReference type="GO" id="GO:0016020">
    <property type="term" value="C:membrane"/>
    <property type="evidence" value="ECO:0007669"/>
    <property type="project" value="UniProtKB-SubCell"/>
</dbReference>
<comment type="caution">
    <text evidence="8">The sequence shown here is derived from an EMBL/GenBank/DDBJ whole genome shotgun (WGS) entry which is preliminary data.</text>
</comment>
<feature type="transmembrane region" description="Helical" evidence="7">
    <location>
        <begin position="83"/>
        <end position="102"/>
    </location>
</feature>
<sequence>MAPFPQLRGLHLSKLLMLQEDWAGRCQWRLEYVASMDPTMLIFARILLGIGLGFSIQETLLVKIIDKTVSEMAPYKYRGSLNLPFPLSITNGILVTNIVYYFTNKIKDHWEQRISLGGAAFPAFFFAVSALSFLTLLSPYLDPEQAHQLLCRVLDDLKAAADASQRVTHPWKIVAMRKSRPQLTMSIPITFSPQLTGINIVIFFAPLLFKSIGSGVMFSSLSNLIFMNFVDRVGRRGLFLQGVTPMLFSQ</sequence>